<dbReference type="AlphaFoldDB" id="A0A977PKD8"/>
<dbReference type="EMBL" id="CP006868">
    <property type="protein sequence ID" value="UXD21917.1"/>
    <property type="molecule type" value="Genomic_DNA"/>
</dbReference>
<proteinExistence type="predicted"/>
<dbReference type="Gene3D" id="1.10.10.10">
    <property type="entry name" value="Winged helix-like DNA-binding domain superfamily/Winged helix DNA-binding domain"/>
    <property type="match status" value="1"/>
</dbReference>
<accession>A0A977PKD8</accession>
<gene>
    <name evidence="6" type="ORF">IPA_09510</name>
</gene>
<evidence type="ECO:0000259" key="5">
    <source>
        <dbReference type="PROSITE" id="PS50956"/>
    </source>
</evidence>
<keyword evidence="3" id="KW-0804">Transcription</keyword>
<dbReference type="InterPro" id="IPR019888">
    <property type="entry name" value="Tscrpt_reg_AsnC-like"/>
</dbReference>
<evidence type="ECO:0000256" key="1">
    <source>
        <dbReference type="ARBA" id="ARBA00023015"/>
    </source>
</evidence>
<evidence type="ECO:0000256" key="2">
    <source>
        <dbReference type="ARBA" id="ARBA00023125"/>
    </source>
</evidence>
<dbReference type="GO" id="GO:0005829">
    <property type="term" value="C:cytosol"/>
    <property type="evidence" value="ECO:0007669"/>
    <property type="project" value="TreeGrafter"/>
</dbReference>
<evidence type="ECO:0000313" key="6">
    <source>
        <dbReference type="EMBL" id="UXD21917.1"/>
    </source>
</evidence>
<comment type="pathway">
    <text evidence="4">Amino-acid biosynthesis.</text>
</comment>
<dbReference type="Gene3D" id="3.30.70.920">
    <property type="match status" value="1"/>
</dbReference>
<dbReference type="Proteomes" id="UP001063698">
    <property type="component" value="Chromosome"/>
</dbReference>
<dbReference type="InterPro" id="IPR000485">
    <property type="entry name" value="AsnC-type_HTH_dom"/>
</dbReference>
<dbReference type="InterPro" id="IPR036390">
    <property type="entry name" value="WH_DNA-bd_sf"/>
</dbReference>
<dbReference type="SUPFAM" id="SSF46785">
    <property type="entry name" value="Winged helix' DNA-binding domain"/>
    <property type="match status" value="1"/>
</dbReference>
<keyword evidence="1" id="KW-0805">Transcription regulation</keyword>
<name>A0A977PKD8_9CREN</name>
<dbReference type="SUPFAM" id="SSF54909">
    <property type="entry name" value="Dimeric alpha+beta barrel"/>
    <property type="match status" value="1"/>
</dbReference>
<dbReference type="CDD" id="cd00090">
    <property type="entry name" value="HTH_ARSR"/>
    <property type="match status" value="1"/>
</dbReference>
<dbReference type="InterPro" id="IPR036388">
    <property type="entry name" value="WH-like_DNA-bd_sf"/>
</dbReference>
<dbReference type="Pfam" id="PF13404">
    <property type="entry name" value="HTH_AsnC-type"/>
    <property type="match status" value="1"/>
</dbReference>
<dbReference type="InterPro" id="IPR011991">
    <property type="entry name" value="ArsR-like_HTH"/>
</dbReference>
<dbReference type="GO" id="GO:0043565">
    <property type="term" value="F:sequence-specific DNA binding"/>
    <property type="evidence" value="ECO:0007669"/>
    <property type="project" value="InterPro"/>
</dbReference>
<dbReference type="GO" id="GO:0043200">
    <property type="term" value="P:response to amino acid"/>
    <property type="evidence" value="ECO:0007669"/>
    <property type="project" value="TreeGrafter"/>
</dbReference>
<protein>
    <submittedName>
        <fullName evidence="6">AsnC family transcriptional regulator</fullName>
    </submittedName>
</protein>
<dbReference type="PROSITE" id="PS50956">
    <property type="entry name" value="HTH_ASNC_2"/>
    <property type="match status" value="1"/>
</dbReference>
<evidence type="ECO:0000256" key="4">
    <source>
        <dbReference type="ARBA" id="ARBA00029440"/>
    </source>
</evidence>
<keyword evidence="2" id="KW-0238">DNA-binding</keyword>
<feature type="domain" description="HTH asnC-type" evidence="5">
    <location>
        <begin position="10"/>
        <end position="71"/>
    </location>
</feature>
<dbReference type="SMART" id="SM00344">
    <property type="entry name" value="HTH_ASNC"/>
    <property type="match status" value="1"/>
</dbReference>
<dbReference type="PRINTS" id="PR00033">
    <property type="entry name" value="HTHASNC"/>
</dbReference>
<evidence type="ECO:0000313" key="7">
    <source>
        <dbReference type="Proteomes" id="UP001063698"/>
    </source>
</evidence>
<evidence type="ECO:0000256" key="3">
    <source>
        <dbReference type="ARBA" id="ARBA00023163"/>
    </source>
</evidence>
<organism evidence="6 7">
    <name type="scientific">Ignicoccus pacificus DSM 13166</name>
    <dbReference type="NCBI Taxonomy" id="940294"/>
    <lineage>
        <taxon>Archaea</taxon>
        <taxon>Thermoproteota</taxon>
        <taxon>Thermoprotei</taxon>
        <taxon>Desulfurococcales</taxon>
        <taxon>Desulfurococcaceae</taxon>
        <taxon>Ignicoccus</taxon>
    </lineage>
</organism>
<dbReference type="KEGG" id="ipc:IPA_09510"/>
<dbReference type="PANTHER" id="PTHR30154:SF34">
    <property type="entry name" value="TRANSCRIPTIONAL REGULATOR AZLB"/>
    <property type="match status" value="1"/>
</dbReference>
<reference evidence="6" key="1">
    <citation type="submission" date="2013-11" db="EMBL/GenBank/DDBJ databases">
        <title>Comparative genomics of Ignicoccus.</title>
        <authorList>
            <person name="Podar M."/>
        </authorList>
    </citation>
    <scope>NUCLEOTIDE SEQUENCE</scope>
    <source>
        <strain evidence="6">DSM 13166</strain>
    </source>
</reference>
<dbReference type="Pfam" id="PF01037">
    <property type="entry name" value="AsnC_trans_reg"/>
    <property type="match status" value="1"/>
</dbReference>
<sequence>MRRGSMRENIDEVDKEILRMLQEDGRTSFSRIAKKLNLSEATIHLRVKRLKERGILKGFHADVDPEKVGKKVLAFILVKIDAKKYPETLSKIAEFRDVYEVHDITGEYSALLKVRVSNKDELAKLLDEIGKLDGVMDTYTMYALRTIKEKKTVEL</sequence>
<dbReference type="InterPro" id="IPR019887">
    <property type="entry name" value="Tscrpt_reg_AsnC/Lrp_C"/>
</dbReference>
<dbReference type="InterPro" id="IPR011008">
    <property type="entry name" value="Dimeric_a/b-barrel"/>
</dbReference>
<keyword evidence="7" id="KW-1185">Reference proteome</keyword>
<dbReference type="PANTHER" id="PTHR30154">
    <property type="entry name" value="LEUCINE-RESPONSIVE REGULATORY PROTEIN"/>
    <property type="match status" value="1"/>
</dbReference>